<dbReference type="EC" id="2.4.1.-" evidence="7"/>
<dbReference type="PANTHER" id="PTHR31889">
    <property type="entry name" value="FUCOSYLTRANSFERASE 2-RELATED"/>
    <property type="match status" value="1"/>
</dbReference>
<keyword evidence="3 7" id="KW-0808">Transferase</keyword>
<evidence type="ECO:0000256" key="6">
    <source>
        <dbReference type="ARBA" id="ARBA00023316"/>
    </source>
</evidence>
<dbReference type="Gene3D" id="3.40.50.11340">
    <property type="match status" value="1"/>
</dbReference>
<dbReference type="Proteomes" id="UP001174677">
    <property type="component" value="Unassembled WGS sequence"/>
</dbReference>
<evidence type="ECO:0000256" key="3">
    <source>
        <dbReference type="ARBA" id="ARBA00022679"/>
    </source>
</evidence>
<evidence type="ECO:0000313" key="8">
    <source>
        <dbReference type="EMBL" id="KAJ9129230.1"/>
    </source>
</evidence>
<evidence type="ECO:0000256" key="5">
    <source>
        <dbReference type="ARBA" id="ARBA00023180"/>
    </source>
</evidence>
<keyword evidence="4 7" id="KW-0333">Golgi apparatus</keyword>
<feature type="transmembrane region" description="Helical" evidence="7">
    <location>
        <begin position="7"/>
        <end position="25"/>
    </location>
</feature>
<proteinExistence type="inferred from homology"/>
<comment type="caution">
    <text evidence="8">The sequence shown here is derived from an EMBL/GenBank/DDBJ whole genome shotgun (WGS) entry which is preliminary data.</text>
</comment>
<evidence type="ECO:0000256" key="1">
    <source>
        <dbReference type="ARBA" id="ARBA00010481"/>
    </source>
</evidence>
<comment type="subcellular location">
    <subcellularLocation>
        <location evidence="7">Golgi apparatus</location>
        <location evidence="7">Golgi stack membrane</location>
        <topology evidence="7">Single-pass type II membrane protein</topology>
    </subcellularLocation>
</comment>
<evidence type="ECO:0000256" key="2">
    <source>
        <dbReference type="ARBA" id="ARBA00022676"/>
    </source>
</evidence>
<accession>A0ABQ9K976</accession>
<organism evidence="8 9">
    <name type="scientific">Hevea brasiliensis</name>
    <name type="common">Para rubber tree</name>
    <name type="synonym">Siphonia brasiliensis</name>
    <dbReference type="NCBI Taxonomy" id="3981"/>
    <lineage>
        <taxon>Eukaryota</taxon>
        <taxon>Viridiplantae</taxon>
        <taxon>Streptophyta</taxon>
        <taxon>Embryophyta</taxon>
        <taxon>Tracheophyta</taxon>
        <taxon>Spermatophyta</taxon>
        <taxon>Magnoliopsida</taxon>
        <taxon>eudicotyledons</taxon>
        <taxon>Gunneridae</taxon>
        <taxon>Pentapetalae</taxon>
        <taxon>rosids</taxon>
        <taxon>fabids</taxon>
        <taxon>Malpighiales</taxon>
        <taxon>Euphorbiaceae</taxon>
        <taxon>Crotonoideae</taxon>
        <taxon>Micrandreae</taxon>
        <taxon>Hevea</taxon>
    </lineage>
</organism>
<sequence length="526" mass="60358">MERSTTILVVCSIVLPVLFMVSTMYRNSISDLFGTLSKAKFLTRKVQNVAELEIDDKNGLVNPVFDERTCFSRFQSNLYRKISPQKPSPYLISKLRSYEDLHKYCGPHTESYNRTLKRLDSKNITSTNCKYIVWIPANGLGNRIISIASSFLYALLTNRVLLINHGTDMDDLFCEPFPNTSWLLPKDFPLKNQFASSKLRYAHSLGSLLKSSATINNSKELKSPSFLYLNLGHGDYDLDQAFYCNQTQQALQKIPWLFLLSDQYFAPSFFLDPSFKQEASKLFPEKETVFNHLGNYLFNPSNQAWGLITRFYQAYLAKADEKIGLQIREFNVNATPFERVMDQILSCTMQEKLLPEVDTKKESLPSPSKNPILKAILITSLYPEFYENISNMYWTRPTVNGEVIEVYQPSHEEYQHFGDNMHNMKAWAEIYLLSLSDVLVISSWSTFGYVAQGLGGAKAWILSKPGHRNPPCQRAISMEPCFHFPPRYNCSSKNKIDSGDLAPYLRHCEDRRGGIKLVKDQEELQQ</sequence>
<evidence type="ECO:0000313" key="9">
    <source>
        <dbReference type="Proteomes" id="UP001174677"/>
    </source>
</evidence>
<comment type="similarity">
    <text evidence="1 7">Belongs to the glycosyltransferase 37 family.</text>
</comment>
<dbReference type="PANTHER" id="PTHR31889:SF52">
    <property type="entry name" value="FUCOSYLTRANSFERASE"/>
    <property type="match status" value="1"/>
</dbReference>
<keyword evidence="7" id="KW-0472">Membrane</keyword>
<dbReference type="InterPro" id="IPR004938">
    <property type="entry name" value="XG_FTase"/>
</dbReference>
<dbReference type="Pfam" id="PF03254">
    <property type="entry name" value="XG_FTase"/>
    <property type="match status" value="1"/>
</dbReference>
<gene>
    <name evidence="8" type="ORF">P3X46_033960</name>
</gene>
<evidence type="ECO:0000256" key="7">
    <source>
        <dbReference type="RuleBase" id="RU367004"/>
    </source>
</evidence>
<protein>
    <recommendedName>
        <fullName evidence="7">Fucosyltransferase</fullName>
        <ecNumber evidence="7">2.4.1.-</ecNumber>
    </recommendedName>
</protein>
<dbReference type="EMBL" id="JARPOI010000195">
    <property type="protein sequence ID" value="KAJ9129230.1"/>
    <property type="molecule type" value="Genomic_DNA"/>
</dbReference>
<comment type="function">
    <text evidence="7">May be involved in cell wall biosynthesis.</text>
</comment>
<name>A0ABQ9K976_HEVBR</name>
<evidence type="ECO:0000256" key="4">
    <source>
        <dbReference type="ARBA" id="ARBA00023034"/>
    </source>
</evidence>
<keyword evidence="7" id="KW-1133">Transmembrane helix</keyword>
<keyword evidence="5" id="KW-0325">Glycoprotein</keyword>
<keyword evidence="9" id="KW-1185">Reference proteome</keyword>
<keyword evidence="2 7" id="KW-0328">Glycosyltransferase</keyword>
<keyword evidence="7" id="KW-0812">Transmembrane</keyword>
<keyword evidence="6 7" id="KW-0961">Cell wall biogenesis/degradation</keyword>
<reference evidence="8 9" key="1">
    <citation type="journal article" date="2023" name="Plant Biotechnol. J.">
        <title>Chromosome-level wild Hevea brasiliensis genome provides new tools for genomic-assisted breeding and valuable loci to elevate rubber yield.</title>
        <authorList>
            <person name="Cheng H."/>
            <person name="Song X."/>
            <person name="Hu Y."/>
            <person name="Wu T."/>
            <person name="Yang Q."/>
            <person name="An Z."/>
            <person name="Feng S."/>
            <person name="Deng Z."/>
            <person name="Wu W."/>
            <person name="Zeng X."/>
            <person name="Tu M."/>
            <person name="Wang X."/>
            <person name="Huang H."/>
        </authorList>
    </citation>
    <scope>NUCLEOTIDE SEQUENCE [LARGE SCALE GENOMIC DNA]</scope>
    <source>
        <strain evidence="8">MT/VB/25A 57/8</strain>
    </source>
</reference>